<reference evidence="3 4" key="1">
    <citation type="journal article" date="2017" name="Elife">
        <title>Extensive horizontal gene transfer in cheese-associated bacteria.</title>
        <authorList>
            <person name="Bonham K.S."/>
            <person name="Wolfe B.E."/>
            <person name="Dutton R.J."/>
        </authorList>
    </citation>
    <scope>NUCLEOTIDE SEQUENCE [LARGE SCALE GENOMIC DNA]</scope>
    <source>
        <strain evidence="3 4">JB182</strain>
    </source>
</reference>
<dbReference type="SUPFAM" id="SSF49785">
    <property type="entry name" value="Galactose-binding domain-like"/>
    <property type="match status" value="1"/>
</dbReference>
<gene>
    <name evidence="3" type="ORF">CIK84_06410</name>
</gene>
<evidence type="ECO:0000256" key="1">
    <source>
        <dbReference type="SAM" id="MobiDB-lite"/>
    </source>
</evidence>
<dbReference type="InterPro" id="IPR014716">
    <property type="entry name" value="Fibrinogen_a/b/g_C_1"/>
</dbReference>
<dbReference type="Gene3D" id="3.90.215.10">
    <property type="entry name" value="Gamma Fibrinogen, chain A, domain 1"/>
    <property type="match status" value="1"/>
</dbReference>
<accession>A0A2N7S4X2</accession>
<feature type="region of interest" description="Disordered" evidence="1">
    <location>
        <begin position="1004"/>
        <end position="1024"/>
    </location>
</feature>
<dbReference type="NCBIfam" id="NF040941">
    <property type="entry name" value="GGGWT_bact"/>
    <property type="match status" value="1"/>
</dbReference>
<dbReference type="InterPro" id="IPR008979">
    <property type="entry name" value="Galactose-bd-like_sf"/>
</dbReference>
<dbReference type="AlphaFoldDB" id="A0A2N7S4X2"/>
<evidence type="ECO:0000313" key="3">
    <source>
        <dbReference type="EMBL" id="PMQ21196.1"/>
    </source>
</evidence>
<dbReference type="InterPro" id="IPR013783">
    <property type="entry name" value="Ig-like_fold"/>
</dbReference>
<dbReference type="Gene3D" id="2.60.120.260">
    <property type="entry name" value="Galactose-binding domain-like"/>
    <property type="match status" value="2"/>
</dbReference>
<dbReference type="SUPFAM" id="SSF50998">
    <property type="entry name" value="Quinoprotein alcohol dehydrogenase-like"/>
    <property type="match status" value="1"/>
</dbReference>
<protein>
    <recommendedName>
        <fullName evidence="5">Fibrinogen C-terminal domain-containing protein</fullName>
    </recommendedName>
</protein>
<dbReference type="InterPro" id="IPR036056">
    <property type="entry name" value="Fibrinogen-like_C"/>
</dbReference>
<dbReference type="Proteomes" id="UP000235739">
    <property type="component" value="Unassembled WGS sequence"/>
</dbReference>
<evidence type="ECO:0000313" key="4">
    <source>
        <dbReference type="Proteomes" id="UP000235739"/>
    </source>
</evidence>
<dbReference type="EMBL" id="PNQX01000001">
    <property type="protein sequence ID" value="PMQ21196.1"/>
    <property type="molecule type" value="Genomic_DNA"/>
</dbReference>
<organism evidence="3 4">
    <name type="scientific">Glutamicibacter arilaitensis</name>
    <dbReference type="NCBI Taxonomy" id="256701"/>
    <lineage>
        <taxon>Bacteria</taxon>
        <taxon>Bacillati</taxon>
        <taxon>Actinomycetota</taxon>
        <taxon>Actinomycetes</taxon>
        <taxon>Micrococcales</taxon>
        <taxon>Micrococcaceae</taxon>
        <taxon>Glutamicibacter</taxon>
    </lineage>
</organism>
<comment type="caution">
    <text evidence="3">The sequence shown here is derived from an EMBL/GenBank/DDBJ whole genome shotgun (WGS) entry which is preliminary data.</text>
</comment>
<keyword evidence="2" id="KW-0732">Signal</keyword>
<evidence type="ECO:0008006" key="5">
    <source>
        <dbReference type="Google" id="ProtNLM"/>
    </source>
</evidence>
<name>A0A2N7S4X2_9MICC</name>
<dbReference type="InterPro" id="IPR011047">
    <property type="entry name" value="Quinoprotein_ADH-like_sf"/>
</dbReference>
<feature type="chain" id="PRO_5014698583" description="Fibrinogen C-terminal domain-containing protein" evidence="2">
    <location>
        <begin position="47"/>
        <end position="1155"/>
    </location>
</feature>
<evidence type="ECO:0000256" key="2">
    <source>
        <dbReference type="SAM" id="SignalP"/>
    </source>
</evidence>
<feature type="signal peptide" evidence="2">
    <location>
        <begin position="1"/>
        <end position="46"/>
    </location>
</feature>
<proteinExistence type="predicted"/>
<dbReference type="Gene3D" id="2.60.40.10">
    <property type="entry name" value="Immunoglobulins"/>
    <property type="match status" value="1"/>
</dbReference>
<dbReference type="GO" id="GO:0005975">
    <property type="term" value="P:carbohydrate metabolic process"/>
    <property type="evidence" value="ECO:0007669"/>
    <property type="project" value="UniProtKB-ARBA"/>
</dbReference>
<dbReference type="SUPFAM" id="SSF56496">
    <property type="entry name" value="Fibrinogen C-terminal domain-like"/>
    <property type="match status" value="1"/>
</dbReference>
<sequence>MTGWGKNMKSALKFHRSASTRMALCAAVAGAVIATCLGTAPAPAQADDAPIFDGSSELAAAASCWEAKSVSPAAQSGIYWLQTPAMAEPEQFYCDQETDGGGWVLVGRGREGWKETYEGLGTAAQVRSAVTGQAAFAPRQLSSTTIDGLLNGTSAQNLDDGIRLRRALDTNGVSWQEVRFQTSKRERWTWAFSAETPVTSYKFGTQNGNGGTTASFGSGQSTSRVVTSEAETQGWTQGWAYGSSISGTSASGSYLWSAAAGAGNARPFTQMYLRPKLLQANVDFAAIPDTGTPKYEQRSVQSTGAMNTVWGVNGLVSGSGELRTEAQSFAQVGNTVFVGGNFKYVQKNSGGTGRVEQSYIAAFDVATGEFIPGFAPVLNGQVKELAALPNGQLVAGGEFTVVNGAPTAGIVALNPATGASSTTWKISMENRISGGAVSVRSLGVQGNWLYLGGAFTHLTGGTNTSPVYARSAARVSVVDGSADRDWNPAFNGTVLDVAPSKDGQRLYASGYFTSSNSVATDAAAAIRTSAGAGVDTWNWTPSASAHFQFGVAEEGGRVWLGGSEHSLFSFNPANFARLSSNITRSGGDFQDVTGHNGLIYAGCHCGHWNYTDGTTWPGPGPNWSIADKINLVGIWDASTGAYLPQFNPVIKGRGGYGVWGNFVDSRGVLWTGGDLVSSVRTDGAGQWSGGYARFALNDSTAPGTPGNTKGVGGPATDLLSWSASSGTAAKYQVLRGDRTIATTTSTSIEVPHVDGARYFVRAVDAAGNRSASTAVFTATISTTPVGTIEYIDAGESWKYRFENSAPAAGWATDGFNDAAWASGTAPLGWGTTGLGTTLAAQGTKPLAYQARKSFSVQDASNVQELELSTRADDGIVAYLNGVEVLRSNMGTGDISYNSYATTAPSTSTALANPVTVSVPGWAVHDGQNTLSVQVHSNYRSTPNSSFDLTLKAKLGAQPEPPVTEPDPEPELAIGAGASWKYRFENTAPAANWAAATADDSGWAQGQAPLGWGGSTNQTELTADGTKPLTSYYRKSFTVSDPDGVQELKLTTRADDGVAVYVNGVEVARKNLPTSTLSFGTYATAAPRTSAALNDPVEVTVPASALAGGSNVVAVEVHSNYRSTPDASFDLQAELVSGAQAQNLMKAGLEDLGLLD</sequence>